<evidence type="ECO:0000259" key="1">
    <source>
        <dbReference type="Pfam" id="PF04448"/>
    </source>
</evidence>
<protein>
    <submittedName>
        <fullName evidence="2">DUF551 domain-containing protein</fullName>
    </submittedName>
</protein>
<name>A0ABR7FK52_9FIRM</name>
<proteinExistence type="predicted"/>
<sequence length="124" mass="13951">MERLTVPDTYIDGGKSRAIIDAREVKEEAMTIYWALKKYEDTGLTPEEIMDGKMLAGWIPVEERLPAPHTDVIVAVQDFGEDTFQAIDCLVEGDAGKLMWSTYNGALERVLAWMPLPERYGGNK</sequence>
<dbReference type="InterPro" id="IPR007539">
    <property type="entry name" value="DUF551"/>
</dbReference>
<evidence type="ECO:0000313" key="3">
    <source>
        <dbReference type="Proteomes" id="UP000654573"/>
    </source>
</evidence>
<feature type="domain" description="DUF551" evidence="1">
    <location>
        <begin position="57"/>
        <end position="118"/>
    </location>
</feature>
<accession>A0ABR7FK52</accession>
<gene>
    <name evidence="2" type="ORF">H8S76_25545</name>
</gene>
<keyword evidence="3" id="KW-1185">Reference proteome</keyword>
<comment type="caution">
    <text evidence="2">The sequence shown here is derived from an EMBL/GenBank/DDBJ whole genome shotgun (WGS) entry which is preliminary data.</text>
</comment>
<evidence type="ECO:0000313" key="2">
    <source>
        <dbReference type="EMBL" id="MBC5675600.1"/>
    </source>
</evidence>
<dbReference type="RefSeq" id="WP_186971171.1">
    <property type="nucleotide sequence ID" value="NZ_JACOOU010000018.1"/>
</dbReference>
<reference evidence="2 3" key="1">
    <citation type="submission" date="2020-08" db="EMBL/GenBank/DDBJ databases">
        <title>Genome public.</title>
        <authorList>
            <person name="Liu C."/>
            <person name="Sun Q."/>
        </authorList>
    </citation>
    <scope>NUCLEOTIDE SEQUENCE [LARGE SCALE GENOMIC DNA]</scope>
    <source>
        <strain evidence="2 3">NSJ-34</strain>
    </source>
</reference>
<dbReference type="Pfam" id="PF04448">
    <property type="entry name" value="DUF551"/>
    <property type="match status" value="1"/>
</dbReference>
<organism evidence="2 3">
    <name type="scientific">Blautia celeris</name>
    <dbReference type="NCBI Taxonomy" id="2763026"/>
    <lineage>
        <taxon>Bacteria</taxon>
        <taxon>Bacillati</taxon>
        <taxon>Bacillota</taxon>
        <taxon>Clostridia</taxon>
        <taxon>Lachnospirales</taxon>
        <taxon>Lachnospiraceae</taxon>
        <taxon>Blautia</taxon>
    </lineage>
</organism>
<dbReference type="EMBL" id="JACOOU010000018">
    <property type="protein sequence ID" value="MBC5675600.1"/>
    <property type="molecule type" value="Genomic_DNA"/>
</dbReference>
<dbReference type="Proteomes" id="UP000654573">
    <property type="component" value="Unassembled WGS sequence"/>
</dbReference>